<sequence>MPKRVLVCWIGHTDLRASEDEAAVGAGPIAQALNAGRYDEAVLLSDYPPSRVAGFLRWLRRRSPTALVVREERLTGPTLFAEIYPAALRAVEDVRRRHGAEASLTFHLSPGTPAMAAVWIILAKTRFPAELIESSREHGVRVASVPFDISADFIPDLLRGPDERLERLSAGLPPEAPEFEHIVHRSPAMKRVVAMARLVAPRSIPVLIEGASGTGKELLARAIHRASPRREKPFVAVNCGAIPAELVESHLFGHEKGAFTGATAPREGFFEAARGGTLFLDEIGELPPVAQVKLLRAVQEGEIVRVGATRPVRLDVRLVAATNRSLAAEVRAGRFREDLFYRLAVAVLRLPPLAARAGDVGLLVDHLLALVNAESREQPGYRPKRLSAGARNVLLAHPWPGNVRELLSTLRRAAVWSPGDTIRAEDVREALLEPARPAQPEVLGRPLGDGFSLPALLKDVARHYLVRALEESRGNKSEAARLLGLPSYQTLTNWMVRHGVERPD</sequence>
<keyword evidence="2" id="KW-0067">ATP-binding</keyword>
<keyword evidence="4" id="KW-0804">Transcription</keyword>
<dbReference type="CDD" id="cd00009">
    <property type="entry name" value="AAA"/>
    <property type="match status" value="1"/>
</dbReference>
<dbReference type="InterPro" id="IPR027417">
    <property type="entry name" value="P-loop_NTPase"/>
</dbReference>
<name>A0A832I6X8_UNCEI</name>
<feature type="domain" description="Sigma-54 factor interaction" evidence="5">
    <location>
        <begin position="182"/>
        <end position="415"/>
    </location>
</feature>
<keyword evidence="3" id="KW-0805">Transcription regulation</keyword>
<dbReference type="PANTHER" id="PTHR32071">
    <property type="entry name" value="TRANSCRIPTIONAL REGULATORY PROTEIN"/>
    <property type="match status" value="1"/>
</dbReference>
<dbReference type="Gene3D" id="1.10.8.60">
    <property type="match status" value="1"/>
</dbReference>
<gene>
    <name evidence="6" type="ORF">ENR23_14705</name>
</gene>
<dbReference type="InterPro" id="IPR003593">
    <property type="entry name" value="AAA+_ATPase"/>
</dbReference>
<dbReference type="SUPFAM" id="SSF52540">
    <property type="entry name" value="P-loop containing nucleoside triphosphate hydrolases"/>
    <property type="match status" value="1"/>
</dbReference>
<dbReference type="GO" id="GO:0043565">
    <property type="term" value="F:sequence-specific DNA binding"/>
    <property type="evidence" value="ECO:0007669"/>
    <property type="project" value="InterPro"/>
</dbReference>
<dbReference type="Gene3D" id="1.10.10.60">
    <property type="entry name" value="Homeodomain-like"/>
    <property type="match status" value="1"/>
</dbReference>
<keyword evidence="1" id="KW-0547">Nucleotide-binding</keyword>
<protein>
    <submittedName>
        <fullName evidence="6">Sigma-54-dependent Fis family transcriptional regulator</fullName>
    </submittedName>
</protein>
<dbReference type="Pfam" id="PF02954">
    <property type="entry name" value="HTH_8"/>
    <property type="match status" value="1"/>
</dbReference>
<dbReference type="AlphaFoldDB" id="A0A832I6X8"/>
<dbReference type="SUPFAM" id="SSF46689">
    <property type="entry name" value="Homeodomain-like"/>
    <property type="match status" value="1"/>
</dbReference>
<dbReference type="InterPro" id="IPR009057">
    <property type="entry name" value="Homeodomain-like_sf"/>
</dbReference>
<evidence type="ECO:0000256" key="4">
    <source>
        <dbReference type="ARBA" id="ARBA00023163"/>
    </source>
</evidence>
<dbReference type="GO" id="GO:0005524">
    <property type="term" value="F:ATP binding"/>
    <property type="evidence" value="ECO:0007669"/>
    <property type="project" value="UniProtKB-KW"/>
</dbReference>
<dbReference type="InterPro" id="IPR002078">
    <property type="entry name" value="Sigma_54_int"/>
</dbReference>
<comment type="caution">
    <text evidence="6">The sequence shown here is derived from an EMBL/GenBank/DDBJ whole genome shotgun (WGS) entry which is preliminary data.</text>
</comment>
<dbReference type="SMART" id="SM00382">
    <property type="entry name" value="AAA"/>
    <property type="match status" value="1"/>
</dbReference>
<dbReference type="Pfam" id="PF25601">
    <property type="entry name" value="AAA_lid_14"/>
    <property type="match status" value="1"/>
</dbReference>
<evidence type="ECO:0000256" key="3">
    <source>
        <dbReference type="ARBA" id="ARBA00023015"/>
    </source>
</evidence>
<organism evidence="6">
    <name type="scientific">Eiseniibacteriota bacterium</name>
    <dbReference type="NCBI Taxonomy" id="2212470"/>
    <lineage>
        <taxon>Bacteria</taxon>
        <taxon>Candidatus Eiseniibacteriota</taxon>
    </lineage>
</organism>
<dbReference type="EMBL" id="DSQF01000030">
    <property type="protein sequence ID" value="HGZ44629.1"/>
    <property type="molecule type" value="Genomic_DNA"/>
</dbReference>
<dbReference type="Gene3D" id="3.40.50.300">
    <property type="entry name" value="P-loop containing nucleotide triphosphate hydrolases"/>
    <property type="match status" value="1"/>
</dbReference>
<dbReference type="InterPro" id="IPR058031">
    <property type="entry name" value="AAA_lid_NorR"/>
</dbReference>
<accession>A0A832I6X8</accession>
<evidence type="ECO:0000256" key="2">
    <source>
        <dbReference type="ARBA" id="ARBA00022840"/>
    </source>
</evidence>
<evidence type="ECO:0000256" key="1">
    <source>
        <dbReference type="ARBA" id="ARBA00022741"/>
    </source>
</evidence>
<proteinExistence type="predicted"/>
<reference evidence="6" key="1">
    <citation type="journal article" date="2020" name="mSystems">
        <title>Genome- and Community-Level Interaction Insights into Carbon Utilization and Element Cycling Functions of Hydrothermarchaeota in Hydrothermal Sediment.</title>
        <authorList>
            <person name="Zhou Z."/>
            <person name="Liu Y."/>
            <person name="Xu W."/>
            <person name="Pan J."/>
            <person name="Luo Z.H."/>
            <person name="Li M."/>
        </authorList>
    </citation>
    <scope>NUCLEOTIDE SEQUENCE [LARGE SCALE GENOMIC DNA]</scope>
    <source>
        <strain evidence="6">SpSt-381</strain>
    </source>
</reference>
<dbReference type="Pfam" id="PF00158">
    <property type="entry name" value="Sigma54_activat"/>
    <property type="match status" value="1"/>
</dbReference>
<dbReference type="PROSITE" id="PS50045">
    <property type="entry name" value="SIGMA54_INTERACT_4"/>
    <property type="match status" value="1"/>
</dbReference>
<dbReference type="InterPro" id="IPR002197">
    <property type="entry name" value="HTH_Fis"/>
</dbReference>
<evidence type="ECO:0000313" key="6">
    <source>
        <dbReference type="EMBL" id="HGZ44629.1"/>
    </source>
</evidence>
<evidence type="ECO:0000259" key="5">
    <source>
        <dbReference type="PROSITE" id="PS50045"/>
    </source>
</evidence>
<dbReference type="GO" id="GO:0006355">
    <property type="term" value="P:regulation of DNA-templated transcription"/>
    <property type="evidence" value="ECO:0007669"/>
    <property type="project" value="InterPro"/>
</dbReference>
<dbReference type="FunFam" id="3.40.50.300:FF:000006">
    <property type="entry name" value="DNA-binding transcriptional regulator NtrC"/>
    <property type="match status" value="1"/>
</dbReference>